<protein>
    <submittedName>
        <fullName evidence="2">Uncharacterized protein</fullName>
    </submittedName>
</protein>
<feature type="chain" id="PRO_5039300939" evidence="1">
    <location>
        <begin position="37"/>
        <end position="116"/>
    </location>
</feature>
<dbReference type="Proteomes" id="UP000601223">
    <property type="component" value="Unassembled WGS sequence"/>
</dbReference>
<sequence>MLASSSRLRRLTAKKVAQAAVLGALAAGTFGLGANAAVAQGATGDVYNCYTQWWNTAWAQKCYSAGAEATGTYESTIDCSVTGRRYLPKFRRVGSTTTYPGVDCTFSASNGDIYYY</sequence>
<evidence type="ECO:0000313" key="3">
    <source>
        <dbReference type="Proteomes" id="UP000601223"/>
    </source>
</evidence>
<proteinExistence type="predicted"/>
<evidence type="ECO:0000256" key="1">
    <source>
        <dbReference type="SAM" id="SignalP"/>
    </source>
</evidence>
<dbReference type="EMBL" id="BONF01000009">
    <property type="protein sequence ID" value="GIF80414.1"/>
    <property type="molecule type" value="Genomic_DNA"/>
</dbReference>
<organism evidence="2 3">
    <name type="scientific">Catellatospora bangladeshensis</name>
    <dbReference type="NCBI Taxonomy" id="310355"/>
    <lineage>
        <taxon>Bacteria</taxon>
        <taxon>Bacillati</taxon>
        <taxon>Actinomycetota</taxon>
        <taxon>Actinomycetes</taxon>
        <taxon>Micromonosporales</taxon>
        <taxon>Micromonosporaceae</taxon>
        <taxon>Catellatospora</taxon>
    </lineage>
</organism>
<dbReference type="RefSeq" id="WP_203743924.1">
    <property type="nucleotide sequence ID" value="NZ_BONF01000009.1"/>
</dbReference>
<reference evidence="2 3" key="1">
    <citation type="submission" date="2021-01" db="EMBL/GenBank/DDBJ databases">
        <title>Whole genome shotgun sequence of Catellatospora bangladeshensis NBRC 107357.</title>
        <authorList>
            <person name="Komaki H."/>
            <person name="Tamura T."/>
        </authorList>
    </citation>
    <scope>NUCLEOTIDE SEQUENCE [LARGE SCALE GENOMIC DNA]</scope>
    <source>
        <strain evidence="2 3">NBRC 107357</strain>
    </source>
</reference>
<keyword evidence="3" id="KW-1185">Reference proteome</keyword>
<dbReference type="AlphaFoldDB" id="A0A8J3JD15"/>
<comment type="caution">
    <text evidence="2">The sequence shown here is derived from an EMBL/GenBank/DDBJ whole genome shotgun (WGS) entry which is preliminary data.</text>
</comment>
<feature type="signal peptide" evidence="1">
    <location>
        <begin position="1"/>
        <end position="36"/>
    </location>
</feature>
<keyword evidence="1" id="KW-0732">Signal</keyword>
<gene>
    <name evidence="2" type="ORF">Cba03nite_17630</name>
</gene>
<evidence type="ECO:0000313" key="2">
    <source>
        <dbReference type="EMBL" id="GIF80414.1"/>
    </source>
</evidence>
<accession>A0A8J3JD15</accession>
<name>A0A8J3JD15_9ACTN</name>